<dbReference type="CDD" id="cd00397">
    <property type="entry name" value="DNA_BRE_C"/>
    <property type="match status" value="1"/>
</dbReference>
<dbReference type="Proteomes" id="UP001143474">
    <property type="component" value="Unassembled WGS sequence"/>
</dbReference>
<keyword evidence="1" id="KW-0233">DNA recombination</keyword>
<comment type="caution">
    <text evidence="3">The sequence shown here is derived from an EMBL/GenBank/DDBJ whole genome shotgun (WGS) entry which is preliminary data.</text>
</comment>
<accession>A0A9W6I127</accession>
<dbReference type="SUPFAM" id="SSF56349">
    <property type="entry name" value="DNA breaking-rejoining enzymes"/>
    <property type="match status" value="1"/>
</dbReference>
<evidence type="ECO:0000313" key="4">
    <source>
        <dbReference type="Proteomes" id="UP001143474"/>
    </source>
</evidence>
<organism evidence="3 4">
    <name type="scientific">Streptosporangium carneum</name>
    <dbReference type="NCBI Taxonomy" id="47481"/>
    <lineage>
        <taxon>Bacteria</taxon>
        <taxon>Bacillati</taxon>
        <taxon>Actinomycetota</taxon>
        <taxon>Actinomycetes</taxon>
        <taxon>Streptosporangiales</taxon>
        <taxon>Streptosporangiaceae</taxon>
        <taxon>Streptosporangium</taxon>
    </lineage>
</organism>
<dbReference type="InterPro" id="IPR013762">
    <property type="entry name" value="Integrase-like_cat_sf"/>
</dbReference>
<dbReference type="PROSITE" id="PS51898">
    <property type="entry name" value="TYR_RECOMBINASE"/>
    <property type="match status" value="1"/>
</dbReference>
<dbReference type="AlphaFoldDB" id="A0A9W6I127"/>
<sequence length="95" mass="10594">MTDRAARDIIVALDEATGLNDDPAEPSGPYVLRHTFGTQLVRAGKDLVLVAELMDHERLDTTRQYTLPTTADRAAALNALITDHRPERTRLVRGW</sequence>
<evidence type="ECO:0000313" key="3">
    <source>
        <dbReference type="EMBL" id="GLK09314.1"/>
    </source>
</evidence>
<dbReference type="GO" id="GO:0006310">
    <property type="term" value="P:DNA recombination"/>
    <property type="evidence" value="ECO:0007669"/>
    <property type="project" value="UniProtKB-KW"/>
</dbReference>
<keyword evidence="4" id="KW-1185">Reference proteome</keyword>
<dbReference type="GO" id="GO:0003677">
    <property type="term" value="F:DNA binding"/>
    <property type="evidence" value="ECO:0007669"/>
    <property type="project" value="InterPro"/>
</dbReference>
<dbReference type="InterPro" id="IPR011010">
    <property type="entry name" value="DNA_brk_join_enz"/>
</dbReference>
<protein>
    <recommendedName>
        <fullName evidence="2">Tyr recombinase domain-containing protein</fullName>
    </recommendedName>
</protein>
<evidence type="ECO:0000256" key="1">
    <source>
        <dbReference type="ARBA" id="ARBA00023172"/>
    </source>
</evidence>
<name>A0A9W6I127_9ACTN</name>
<gene>
    <name evidence="3" type="ORF">GCM10017600_27200</name>
</gene>
<evidence type="ECO:0000259" key="2">
    <source>
        <dbReference type="PROSITE" id="PS51898"/>
    </source>
</evidence>
<reference evidence="3" key="2">
    <citation type="submission" date="2023-01" db="EMBL/GenBank/DDBJ databases">
        <authorList>
            <person name="Sun Q."/>
            <person name="Evtushenko L."/>
        </authorList>
    </citation>
    <scope>NUCLEOTIDE SEQUENCE</scope>
    <source>
        <strain evidence="3">VKM Ac-2007</strain>
    </source>
</reference>
<dbReference type="GO" id="GO:0015074">
    <property type="term" value="P:DNA integration"/>
    <property type="evidence" value="ECO:0007669"/>
    <property type="project" value="InterPro"/>
</dbReference>
<dbReference type="Pfam" id="PF00589">
    <property type="entry name" value="Phage_integrase"/>
    <property type="match status" value="1"/>
</dbReference>
<reference evidence="3" key="1">
    <citation type="journal article" date="2014" name="Int. J. Syst. Evol. Microbiol.">
        <title>Complete genome sequence of Corynebacterium casei LMG S-19264T (=DSM 44701T), isolated from a smear-ripened cheese.</title>
        <authorList>
            <consortium name="US DOE Joint Genome Institute (JGI-PGF)"/>
            <person name="Walter F."/>
            <person name="Albersmeier A."/>
            <person name="Kalinowski J."/>
            <person name="Ruckert C."/>
        </authorList>
    </citation>
    <scope>NUCLEOTIDE SEQUENCE</scope>
    <source>
        <strain evidence="3">VKM Ac-2007</strain>
    </source>
</reference>
<feature type="domain" description="Tyr recombinase" evidence="2">
    <location>
        <begin position="1"/>
        <end position="78"/>
    </location>
</feature>
<dbReference type="Gene3D" id="1.10.443.10">
    <property type="entry name" value="Intergrase catalytic core"/>
    <property type="match status" value="1"/>
</dbReference>
<dbReference type="EMBL" id="BSEV01000004">
    <property type="protein sequence ID" value="GLK09314.1"/>
    <property type="molecule type" value="Genomic_DNA"/>
</dbReference>
<proteinExistence type="predicted"/>
<dbReference type="InterPro" id="IPR002104">
    <property type="entry name" value="Integrase_catalytic"/>
</dbReference>